<dbReference type="Proteomes" id="UP000675968">
    <property type="component" value="Unassembled WGS sequence"/>
</dbReference>
<dbReference type="InterPro" id="IPR003593">
    <property type="entry name" value="AAA+_ATPase"/>
</dbReference>
<dbReference type="InterPro" id="IPR049945">
    <property type="entry name" value="AAA_22"/>
</dbReference>
<dbReference type="SMART" id="SM00382">
    <property type="entry name" value="AAA"/>
    <property type="match status" value="1"/>
</dbReference>
<dbReference type="Pfam" id="PF09079">
    <property type="entry name" value="WHD_Cdc6"/>
    <property type="match status" value="1"/>
</dbReference>
<dbReference type="FunFam" id="1.10.8.60:FF:000073">
    <property type="entry name" value="ORC1-type DNA replication protein"/>
    <property type="match status" value="1"/>
</dbReference>
<feature type="binding site" evidence="5">
    <location>
        <position position="231"/>
    </location>
    <ligand>
        <name>ATP</name>
        <dbReference type="ChEBI" id="CHEBI:30616"/>
    </ligand>
</feature>
<protein>
    <recommendedName>
        <fullName evidence="5">ORC1-type DNA replication protein</fullName>
    </recommendedName>
</protein>
<evidence type="ECO:0000256" key="4">
    <source>
        <dbReference type="ARBA" id="ARBA00022840"/>
    </source>
</evidence>
<dbReference type="InterPro" id="IPR014277">
    <property type="entry name" value="Orc1/Cdc6_arc"/>
</dbReference>
<dbReference type="AlphaFoldDB" id="A0A8T4L9D0"/>
<feature type="binding site" evidence="5">
    <location>
        <position position="219"/>
    </location>
    <ligand>
        <name>ATP</name>
        <dbReference type="ChEBI" id="CHEBI:30616"/>
    </ligand>
</feature>
<dbReference type="InterPro" id="IPR050311">
    <property type="entry name" value="ORC1/CDC6"/>
</dbReference>
<dbReference type="InterPro" id="IPR015163">
    <property type="entry name" value="Cdc6_C"/>
</dbReference>
<proteinExistence type="inferred from homology"/>
<evidence type="ECO:0000313" key="8">
    <source>
        <dbReference type="EMBL" id="MBS3062159.1"/>
    </source>
</evidence>
<comment type="caution">
    <text evidence="8">The sequence shown here is derived from an EMBL/GenBank/DDBJ whole genome shotgun (WGS) entry which is preliminary data.</text>
</comment>
<evidence type="ECO:0000259" key="7">
    <source>
        <dbReference type="SMART" id="SM01074"/>
    </source>
</evidence>
<dbReference type="Pfam" id="PF13401">
    <property type="entry name" value="AAA_22"/>
    <property type="match status" value="1"/>
</dbReference>
<dbReference type="GO" id="GO:0016887">
    <property type="term" value="F:ATP hydrolysis activity"/>
    <property type="evidence" value="ECO:0007669"/>
    <property type="project" value="InterPro"/>
</dbReference>
<dbReference type="Pfam" id="PF22703">
    <property type="entry name" value="Cdc6_lid"/>
    <property type="match status" value="1"/>
</dbReference>
<dbReference type="GO" id="GO:0005524">
    <property type="term" value="F:ATP binding"/>
    <property type="evidence" value="ECO:0007669"/>
    <property type="project" value="UniProtKB-UniRule"/>
</dbReference>
<dbReference type="InterPro" id="IPR036388">
    <property type="entry name" value="WH-like_DNA-bd_sf"/>
</dbReference>
<dbReference type="NCBIfam" id="TIGR02928">
    <property type="entry name" value="orc1/cdc6 family replication initiation protein"/>
    <property type="match status" value="1"/>
</dbReference>
<dbReference type="SMART" id="SM01074">
    <property type="entry name" value="Cdc6_C"/>
    <property type="match status" value="1"/>
</dbReference>
<dbReference type="PANTHER" id="PTHR10763:SF26">
    <property type="entry name" value="CELL DIVISION CONTROL PROTEIN 6 HOMOLOG"/>
    <property type="match status" value="1"/>
</dbReference>
<name>A0A8T4L9D0_9ARCH</name>
<feature type="domain" description="AAA+ ATPase" evidence="6">
    <location>
        <begin position="65"/>
        <end position="220"/>
    </location>
</feature>
<organism evidence="8 9">
    <name type="scientific">Candidatus Iainarchaeum sp</name>
    <dbReference type="NCBI Taxonomy" id="3101447"/>
    <lineage>
        <taxon>Archaea</taxon>
        <taxon>Candidatus Iainarchaeota</taxon>
        <taxon>Candidatus Iainarchaeia</taxon>
        <taxon>Candidatus Iainarchaeales</taxon>
        <taxon>Candidatus Iainarchaeaceae</taxon>
        <taxon>Candidatus Iainarchaeum</taxon>
    </lineage>
</organism>
<dbReference type="SUPFAM" id="SSF52540">
    <property type="entry name" value="P-loop containing nucleoside triphosphate hydrolases"/>
    <property type="match status" value="1"/>
</dbReference>
<reference evidence="8" key="2">
    <citation type="submission" date="2021-05" db="EMBL/GenBank/DDBJ databases">
        <title>Protein family content uncovers lineage relationships and bacterial pathway maintenance mechanisms in DPANN archaea.</title>
        <authorList>
            <person name="Castelle C.J."/>
            <person name="Meheust R."/>
            <person name="Jaffe A.L."/>
            <person name="Seitz K."/>
            <person name="Gong X."/>
            <person name="Baker B.J."/>
            <person name="Banfield J.F."/>
        </authorList>
    </citation>
    <scope>NUCLEOTIDE SEQUENCE</scope>
    <source>
        <strain evidence="8">RIFCSPLOWO2_01_FULL_AR10_48_17</strain>
    </source>
</reference>
<dbReference type="Gene3D" id="3.40.50.300">
    <property type="entry name" value="P-loop containing nucleotide triphosphate hydrolases"/>
    <property type="match status" value="1"/>
</dbReference>
<comment type="function">
    <text evidence="5">Involved in regulation of DNA replication.</text>
</comment>
<accession>A0A8T4L9D0</accession>
<dbReference type="Gene3D" id="1.10.10.10">
    <property type="entry name" value="Winged helix-like DNA-binding domain superfamily/Winged helix DNA-binding domain"/>
    <property type="match status" value="1"/>
</dbReference>
<comment type="similarity">
    <text evidence="1 5">Belongs to the CDC6/cdc18 family.</text>
</comment>
<sequence length="414" mass="46542">MTDLVPNPTPVSSQNIFEKHFSNTKSLFVDREAISPHFIPEQLPFRETQIHEISESLSATLSGKKASNIFLYGKTGTGKTSVTRHVLTQLLEFAKGKNLPVAGLYINCRNHSRKYRVLSKIVEDLYPEERFFGFSSGFVYDKLVDWVSKNKAQLVVVLDEIDKTKDLDELVYSLTRANDEVTGGGITLIGISNNLFFRERLDPRTKSSLVEKEMVFPPYNAEELRAILNDRVKRAFAPDSVEDSAVNLAAAFAANESGDARTAVMLLFRAGELAEQKGLEKVTDDEVKRAKKKVEEEIITSMVSTLPKHQQILLFSLAELSLNKKPQAKLTGQPSAENVLFSGEIYDEYCSMAKKLKEPPVSSRWYREYISELEMFGLVSTTASGQGFRGNSRIVKLGFEPRKIRDQLEKELLG</sequence>
<keyword evidence="3 5" id="KW-0547">Nucleotide-binding</keyword>
<dbReference type="HAMAP" id="MF_01407">
    <property type="entry name" value="ORC1_type_DNA_replic_protein"/>
    <property type="match status" value="1"/>
</dbReference>
<dbReference type="GO" id="GO:0006260">
    <property type="term" value="P:DNA replication"/>
    <property type="evidence" value="ECO:0007669"/>
    <property type="project" value="UniProtKB-UniRule"/>
</dbReference>
<dbReference type="InterPro" id="IPR027417">
    <property type="entry name" value="P-loop_NTPase"/>
</dbReference>
<feature type="binding site" evidence="5">
    <location>
        <begin position="77"/>
        <end position="81"/>
    </location>
    <ligand>
        <name>ATP</name>
        <dbReference type="ChEBI" id="CHEBI:30616"/>
    </ligand>
</feature>
<dbReference type="EMBL" id="JAGVWC010000012">
    <property type="protein sequence ID" value="MBS3062159.1"/>
    <property type="molecule type" value="Genomic_DNA"/>
</dbReference>
<keyword evidence="2 5" id="KW-0235">DNA replication</keyword>
<evidence type="ECO:0000256" key="2">
    <source>
        <dbReference type="ARBA" id="ARBA00022705"/>
    </source>
</evidence>
<dbReference type="InterPro" id="IPR036390">
    <property type="entry name" value="WH_DNA-bd_sf"/>
</dbReference>
<evidence type="ECO:0000259" key="6">
    <source>
        <dbReference type="SMART" id="SM00382"/>
    </source>
</evidence>
<dbReference type="Gene3D" id="1.10.8.60">
    <property type="match status" value="1"/>
</dbReference>
<dbReference type="SUPFAM" id="SSF46785">
    <property type="entry name" value="Winged helix' DNA-binding domain"/>
    <property type="match status" value="1"/>
</dbReference>
<evidence type="ECO:0000256" key="1">
    <source>
        <dbReference type="ARBA" id="ARBA00006184"/>
    </source>
</evidence>
<keyword evidence="4 5" id="KW-0067">ATP-binding</keyword>
<dbReference type="InterPro" id="IPR055237">
    <property type="entry name" value="Cdc6_lid"/>
</dbReference>
<evidence type="ECO:0000313" key="9">
    <source>
        <dbReference type="Proteomes" id="UP000675968"/>
    </source>
</evidence>
<reference evidence="8" key="1">
    <citation type="submission" date="2021-03" db="EMBL/GenBank/DDBJ databases">
        <authorList>
            <person name="Jaffe A."/>
        </authorList>
    </citation>
    <scope>NUCLEOTIDE SEQUENCE</scope>
    <source>
        <strain evidence="8">RIFCSPLOWO2_01_FULL_AR10_48_17</strain>
    </source>
</reference>
<evidence type="ECO:0000256" key="3">
    <source>
        <dbReference type="ARBA" id="ARBA00022741"/>
    </source>
</evidence>
<feature type="domain" description="Cdc6 C-terminal" evidence="7">
    <location>
        <begin position="314"/>
        <end position="408"/>
    </location>
</feature>
<dbReference type="PANTHER" id="PTHR10763">
    <property type="entry name" value="CELL DIVISION CONTROL PROTEIN 6-RELATED"/>
    <property type="match status" value="1"/>
</dbReference>
<dbReference type="CDD" id="cd00009">
    <property type="entry name" value="AAA"/>
    <property type="match status" value="1"/>
</dbReference>
<evidence type="ECO:0000256" key="5">
    <source>
        <dbReference type="HAMAP-Rule" id="MF_01407"/>
    </source>
</evidence>
<dbReference type="CDD" id="cd08768">
    <property type="entry name" value="Cdc6_C"/>
    <property type="match status" value="1"/>
</dbReference>
<gene>
    <name evidence="8" type="ORF">J4215_06260</name>
</gene>